<accession>A0A554W5Y5</accession>
<proteinExistence type="predicted"/>
<protein>
    <submittedName>
        <fullName evidence="1">Uncharacterized protein</fullName>
    </submittedName>
</protein>
<keyword evidence="2" id="KW-1185">Reference proteome</keyword>
<dbReference type="EMBL" id="VJNB01000009">
    <property type="protein sequence ID" value="TSE18983.1"/>
    <property type="molecule type" value="Genomic_DNA"/>
</dbReference>
<reference evidence="1 2" key="1">
    <citation type="submission" date="2019-07" db="EMBL/GenBank/DDBJ databases">
        <title>Tepidimonas alkaliphilus YIM 72238 draft genome.</title>
        <authorList>
            <person name="Da Costa M.S."/>
            <person name="Froufe H.J.C."/>
            <person name="Egas C."/>
            <person name="Albuquerque L."/>
        </authorList>
    </citation>
    <scope>NUCLEOTIDE SEQUENCE [LARGE SCALE GENOMIC DNA]</scope>
    <source>
        <strain evidence="1 2">YIM 72238</strain>
    </source>
</reference>
<sequence length="38" mass="4214">MGLITPIGFFSIVQKPSDRTHDTLTVRARMRGDLAALK</sequence>
<name>A0A554W5Y5_9BURK</name>
<dbReference type="AlphaFoldDB" id="A0A554W5Y5"/>
<dbReference type="Proteomes" id="UP000315736">
    <property type="component" value="Unassembled WGS sequence"/>
</dbReference>
<evidence type="ECO:0000313" key="1">
    <source>
        <dbReference type="EMBL" id="TSE18983.1"/>
    </source>
</evidence>
<evidence type="ECO:0000313" key="2">
    <source>
        <dbReference type="Proteomes" id="UP000315736"/>
    </source>
</evidence>
<gene>
    <name evidence="1" type="ORF">Talka_01746</name>
</gene>
<comment type="caution">
    <text evidence="1">The sequence shown here is derived from an EMBL/GenBank/DDBJ whole genome shotgun (WGS) entry which is preliminary data.</text>
</comment>
<organism evidence="1 2">
    <name type="scientific">Tepidimonas alkaliphilus</name>
    <dbReference type="NCBI Taxonomy" id="2588942"/>
    <lineage>
        <taxon>Bacteria</taxon>
        <taxon>Pseudomonadati</taxon>
        <taxon>Pseudomonadota</taxon>
        <taxon>Betaproteobacteria</taxon>
        <taxon>Burkholderiales</taxon>
        <taxon>Tepidimonas</taxon>
    </lineage>
</organism>